<dbReference type="KEGG" id="nwl:NWFMUON74_02420"/>
<keyword evidence="3" id="KW-1185">Reference proteome</keyword>
<dbReference type="EMBL" id="AP023396">
    <property type="protein sequence ID" value="BCK52470.1"/>
    <property type="molecule type" value="Genomic_DNA"/>
</dbReference>
<feature type="region of interest" description="Disordered" evidence="1">
    <location>
        <begin position="1"/>
        <end position="59"/>
    </location>
</feature>
<evidence type="ECO:0000313" key="3">
    <source>
        <dbReference type="Proteomes" id="UP000516173"/>
    </source>
</evidence>
<organism evidence="2 3">
    <name type="scientific">Nocardia wallacei</name>
    <dbReference type="NCBI Taxonomy" id="480035"/>
    <lineage>
        <taxon>Bacteria</taxon>
        <taxon>Bacillati</taxon>
        <taxon>Actinomycetota</taxon>
        <taxon>Actinomycetes</taxon>
        <taxon>Mycobacteriales</taxon>
        <taxon>Nocardiaceae</taxon>
        <taxon>Nocardia</taxon>
    </lineage>
</organism>
<proteinExistence type="predicted"/>
<name>A0A7G1KC66_9NOCA</name>
<dbReference type="AlphaFoldDB" id="A0A7G1KC66"/>
<accession>A0A7G1KC66</accession>
<dbReference type="Proteomes" id="UP000516173">
    <property type="component" value="Chromosome"/>
</dbReference>
<evidence type="ECO:0000313" key="2">
    <source>
        <dbReference type="EMBL" id="BCK52470.1"/>
    </source>
</evidence>
<gene>
    <name evidence="2" type="ORF">NWFMUON74_02420</name>
</gene>
<sequence length="59" mass="6233">MRRDEVDAPPGRPGKTPRSRVAAVTTRPSRVGRAYGEPEAPHRADSVPAPNAVETGVGE</sequence>
<reference evidence="2 3" key="1">
    <citation type="submission" date="2020-08" db="EMBL/GenBank/DDBJ databases">
        <title>Genome Sequencing of Nocardia wallacei strain FMUON74 and assembly.</title>
        <authorList>
            <person name="Toyokawa M."/>
            <person name="Uesaka K."/>
        </authorList>
    </citation>
    <scope>NUCLEOTIDE SEQUENCE [LARGE SCALE GENOMIC DNA]</scope>
    <source>
        <strain evidence="2 3">FMUON74</strain>
    </source>
</reference>
<evidence type="ECO:0000256" key="1">
    <source>
        <dbReference type="SAM" id="MobiDB-lite"/>
    </source>
</evidence>
<protein>
    <submittedName>
        <fullName evidence="2">Uncharacterized protein</fullName>
    </submittedName>
</protein>